<name>A0A2S4JFW1_9SPIO</name>
<dbReference type="CDD" id="cd09872">
    <property type="entry name" value="PIN_Sll0205-like"/>
    <property type="match status" value="1"/>
</dbReference>
<dbReference type="EMBL" id="LPWH01000123">
    <property type="protein sequence ID" value="POQ98379.1"/>
    <property type="molecule type" value="Genomic_DNA"/>
</dbReference>
<evidence type="ECO:0000313" key="2">
    <source>
        <dbReference type="EMBL" id="POQ98379.1"/>
    </source>
</evidence>
<gene>
    <name evidence="2" type="ORF">AU468_13570</name>
</gene>
<dbReference type="PANTHER" id="PTHR36173">
    <property type="entry name" value="RIBONUCLEASE VAPC16-RELATED"/>
    <property type="match status" value="1"/>
</dbReference>
<accession>A0A2S4JFW1</accession>
<organism evidence="2 3">
    <name type="scientific">Alkalispirochaeta sphaeroplastigenens</name>
    <dbReference type="NCBI Taxonomy" id="1187066"/>
    <lineage>
        <taxon>Bacteria</taxon>
        <taxon>Pseudomonadati</taxon>
        <taxon>Spirochaetota</taxon>
        <taxon>Spirochaetia</taxon>
        <taxon>Spirochaetales</taxon>
        <taxon>Spirochaetaceae</taxon>
        <taxon>Alkalispirochaeta</taxon>
    </lineage>
</organism>
<dbReference type="InterPro" id="IPR041705">
    <property type="entry name" value="PIN_Sll0205"/>
</dbReference>
<keyword evidence="3" id="KW-1185">Reference proteome</keyword>
<dbReference type="Proteomes" id="UP000237350">
    <property type="component" value="Unassembled WGS sequence"/>
</dbReference>
<proteinExistence type="predicted"/>
<dbReference type="SUPFAM" id="SSF88723">
    <property type="entry name" value="PIN domain-like"/>
    <property type="match status" value="1"/>
</dbReference>
<protein>
    <submittedName>
        <fullName evidence="2">Twitching motility protein PilT</fullName>
    </submittedName>
</protein>
<dbReference type="Gene3D" id="3.40.50.1010">
    <property type="entry name" value="5'-nuclease"/>
    <property type="match status" value="1"/>
</dbReference>
<dbReference type="PANTHER" id="PTHR36173:SF1">
    <property type="entry name" value="RIBONUCLEASE VAPC22"/>
    <property type="match status" value="1"/>
</dbReference>
<feature type="domain" description="PIN" evidence="1">
    <location>
        <begin position="2"/>
        <end position="119"/>
    </location>
</feature>
<evidence type="ECO:0000313" key="3">
    <source>
        <dbReference type="Proteomes" id="UP000237350"/>
    </source>
</evidence>
<dbReference type="InterPro" id="IPR002716">
    <property type="entry name" value="PIN_dom"/>
</dbReference>
<dbReference type="AlphaFoldDB" id="A0A2S4JFW1"/>
<dbReference type="RefSeq" id="WP_103681195.1">
    <property type="nucleotide sequence ID" value="NZ_LPWH01000123.1"/>
</dbReference>
<sequence length="130" mass="14970">MIILDTHIWIWWINQDKNYLKPRWKEVIQSTEKVAVSSISLFEICWLVHHGRIEITIPLDDWLSEATVGSGIDIVTISPAIAMTATKLPYHHRDPQDRLIIASAICNHAQLLSADQQFPLYEEITELLIN</sequence>
<reference evidence="3" key="1">
    <citation type="submission" date="2015-12" db="EMBL/GenBank/DDBJ databases">
        <authorList>
            <person name="Lodha T.D."/>
            <person name="Chintalapati S."/>
            <person name="Chintalapati V.R."/>
            <person name="Sravanthi T."/>
        </authorList>
    </citation>
    <scope>NUCLEOTIDE SEQUENCE [LARGE SCALE GENOMIC DNA]</scope>
    <source>
        <strain evidence="3">JC133</strain>
    </source>
</reference>
<comment type="caution">
    <text evidence="2">The sequence shown here is derived from an EMBL/GenBank/DDBJ whole genome shotgun (WGS) entry which is preliminary data.</text>
</comment>
<dbReference type="Pfam" id="PF01850">
    <property type="entry name" value="PIN"/>
    <property type="match status" value="1"/>
</dbReference>
<dbReference type="InterPro" id="IPR052919">
    <property type="entry name" value="TA_system_RNase"/>
</dbReference>
<dbReference type="InterPro" id="IPR029060">
    <property type="entry name" value="PIN-like_dom_sf"/>
</dbReference>
<evidence type="ECO:0000259" key="1">
    <source>
        <dbReference type="Pfam" id="PF01850"/>
    </source>
</evidence>
<dbReference type="OrthoDB" id="9798990at2"/>